<reference evidence="1 2" key="1">
    <citation type="journal article" date="2016" name="Proc. Natl. Acad. Sci. U.S.A.">
        <title>Comparative genomics of biotechnologically important yeasts.</title>
        <authorList>
            <person name="Riley R."/>
            <person name="Haridas S."/>
            <person name="Wolfe K.H."/>
            <person name="Lopes M.R."/>
            <person name="Hittinger C.T."/>
            <person name="Goeker M."/>
            <person name="Salamov A.A."/>
            <person name="Wisecaver J.H."/>
            <person name="Long T.M."/>
            <person name="Calvey C.H."/>
            <person name="Aerts A.L."/>
            <person name="Barry K.W."/>
            <person name="Choi C."/>
            <person name="Clum A."/>
            <person name="Coughlan A.Y."/>
            <person name="Deshpande S."/>
            <person name="Douglass A.P."/>
            <person name="Hanson S.J."/>
            <person name="Klenk H.-P."/>
            <person name="LaButti K.M."/>
            <person name="Lapidus A."/>
            <person name="Lindquist E.A."/>
            <person name="Lipzen A.M."/>
            <person name="Meier-Kolthoff J.P."/>
            <person name="Ohm R.A."/>
            <person name="Otillar R.P."/>
            <person name="Pangilinan J.L."/>
            <person name="Peng Y."/>
            <person name="Rokas A."/>
            <person name="Rosa C.A."/>
            <person name="Scheuner C."/>
            <person name="Sibirny A.A."/>
            <person name="Slot J.C."/>
            <person name="Stielow J.B."/>
            <person name="Sun H."/>
            <person name="Kurtzman C.P."/>
            <person name="Blackwell M."/>
            <person name="Grigoriev I.V."/>
            <person name="Jeffries T.W."/>
        </authorList>
    </citation>
    <scope>NUCLEOTIDE SEQUENCE [LARGE SCALE GENOMIC DNA]</scope>
    <source>
        <strain evidence="2">ATCC 58044 / CBS 1984 / NCYC 433 / NRRL Y-366-8</strain>
    </source>
</reference>
<protein>
    <submittedName>
        <fullName evidence="1">Uncharacterized protein</fullName>
    </submittedName>
</protein>
<proteinExistence type="predicted"/>
<dbReference type="Proteomes" id="UP000094112">
    <property type="component" value="Unassembled WGS sequence"/>
</dbReference>
<evidence type="ECO:0000313" key="2">
    <source>
        <dbReference type="Proteomes" id="UP000094112"/>
    </source>
</evidence>
<organism evidence="1 2">
    <name type="scientific">Wickerhamomyces anomalus (strain ATCC 58044 / CBS 1984 / NCYC 433 / NRRL Y-366-8)</name>
    <name type="common">Yeast</name>
    <name type="synonym">Hansenula anomala</name>
    <dbReference type="NCBI Taxonomy" id="683960"/>
    <lineage>
        <taxon>Eukaryota</taxon>
        <taxon>Fungi</taxon>
        <taxon>Dikarya</taxon>
        <taxon>Ascomycota</taxon>
        <taxon>Saccharomycotina</taxon>
        <taxon>Saccharomycetes</taxon>
        <taxon>Phaffomycetales</taxon>
        <taxon>Wickerhamomycetaceae</taxon>
        <taxon>Wickerhamomyces</taxon>
    </lineage>
</organism>
<evidence type="ECO:0000313" key="1">
    <source>
        <dbReference type="EMBL" id="ODQ61475.1"/>
    </source>
</evidence>
<dbReference type="AlphaFoldDB" id="A0A1E3P7U1"/>
<keyword evidence="2" id="KW-1185">Reference proteome</keyword>
<dbReference type="RefSeq" id="XP_019040682.1">
    <property type="nucleotide sequence ID" value="XM_019185567.1"/>
</dbReference>
<sequence length="51" mass="6131">MAKVEIVFPIEKNKTRISKWKTDSRIELNKKEFEDWIGLILDGNLMVYWFG</sequence>
<dbReference type="EMBL" id="KV454209">
    <property type="protein sequence ID" value="ODQ61475.1"/>
    <property type="molecule type" value="Genomic_DNA"/>
</dbReference>
<name>A0A1E3P7U1_WICAA</name>
<gene>
    <name evidence="1" type="ORF">WICANDRAFT_83597</name>
</gene>
<accession>A0A1E3P7U1</accession>
<dbReference type="GeneID" id="30202813"/>